<dbReference type="RefSeq" id="XP_043155342.1">
    <property type="nucleotide sequence ID" value="XM_043299407.1"/>
</dbReference>
<sequence length="469" mass="52986">MNLTHHGYDYVVANSGRAVYDFESLKDILNTAIKIDAYMNMCYNLCADGLRGNICVITPMQVSCFTIKVSNPRGDSRTYVNVKPFIATTTRKYMCEHCQTHEPTATDEHENGVQGRGRRPEDVPDHVRLQVGPGDVVHVHEEERIDEHDGTHGPRLTKTRKALEQPTTASTPTSTSMSDYEPLGGFVAMVLGTKLFPEIAEHHERAHGLGVGLHPGLAPDQGVLHLRRQVPEPDQGRGPRHVDVQPADERRDQALEEVLGHVGVHTQEGRRPRMREQVERLDRMHTRGRGREYGEGDEGRIEEDDDLIEEMLAGRPVRTIYDRRLHVFDNEVVIRPERFLMPMSWGTTAKLYVTENTYVLSDPDTIVPMDSRMIPGLRMSMYQPSFAAVSRNARYETTDIAYIDVIKDPLHVHRLGQKKYPNEGDRTPIGMFEAAPASVLRLTYSVEPDFAAMRKLMRETSGITSSTVE</sequence>
<feature type="compositionally biased region" description="Low complexity" evidence="1">
    <location>
        <begin position="166"/>
        <end position="178"/>
    </location>
</feature>
<keyword evidence="3" id="KW-1185">Reference proteome</keyword>
<name>A0A9P3ETD5_9EURO</name>
<proteinExistence type="predicted"/>
<feature type="region of interest" description="Disordered" evidence="1">
    <location>
        <begin position="102"/>
        <end position="128"/>
    </location>
</feature>
<feature type="compositionally biased region" description="Basic and acidic residues" evidence="1">
    <location>
        <begin position="142"/>
        <end position="152"/>
    </location>
</feature>
<gene>
    <name evidence="2" type="ORF">Asppvi_003442</name>
</gene>
<dbReference type="EMBL" id="BHVY01000002">
    <property type="protein sequence ID" value="GIJ84595.1"/>
    <property type="molecule type" value="Genomic_DNA"/>
</dbReference>
<dbReference type="GeneID" id="67002054"/>
<protein>
    <submittedName>
        <fullName evidence="2">Uncharacterized protein</fullName>
    </submittedName>
</protein>
<comment type="caution">
    <text evidence="2">The sequence shown here is derived from an EMBL/GenBank/DDBJ whole genome shotgun (WGS) entry which is preliminary data.</text>
</comment>
<feature type="compositionally biased region" description="Basic and acidic residues" evidence="1">
    <location>
        <begin position="102"/>
        <end position="111"/>
    </location>
</feature>
<accession>A0A9P3ETD5</accession>
<dbReference type="AlphaFoldDB" id="A0A9P3ETD5"/>
<dbReference type="Proteomes" id="UP001043456">
    <property type="component" value="Unassembled WGS sequence"/>
</dbReference>
<reference evidence="2 3" key="1">
    <citation type="submission" date="2018-10" db="EMBL/GenBank/DDBJ databases">
        <title>Pan-genome distribution and transcriptional activeness of fungal secondary metabolism genes in Aspergillus section Fumigati.</title>
        <authorList>
            <person name="Takahashi H."/>
            <person name="Umemura M."/>
            <person name="Ninomiya A."/>
            <person name="Kusuya Y."/>
            <person name="Urayama S."/>
            <person name="Shimizu M."/>
            <person name="Watanabe A."/>
            <person name="Kamei K."/>
            <person name="Yaguchi T."/>
            <person name="Hagiwara D."/>
        </authorList>
    </citation>
    <scope>NUCLEOTIDE SEQUENCE [LARGE SCALE GENOMIC DNA]</scope>
    <source>
        <strain evidence="2 3">IFM 55266</strain>
    </source>
</reference>
<organism evidence="2 3">
    <name type="scientific">Aspergillus pseudoviridinutans</name>
    <dbReference type="NCBI Taxonomy" id="1517512"/>
    <lineage>
        <taxon>Eukaryota</taxon>
        <taxon>Fungi</taxon>
        <taxon>Dikarya</taxon>
        <taxon>Ascomycota</taxon>
        <taxon>Pezizomycotina</taxon>
        <taxon>Eurotiomycetes</taxon>
        <taxon>Eurotiomycetidae</taxon>
        <taxon>Eurotiales</taxon>
        <taxon>Aspergillaceae</taxon>
        <taxon>Aspergillus</taxon>
        <taxon>Aspergillus subgen. Fumigati</taxon>
    </lineage>
</organism>
<feature type="region of interest" description="Disordered" evidence="1">
    <location>
        <begin position="142"/>
        <end position="180"/>
    </location>
</feature>
<evidence type="ECO:0000313" key="2">
    <source>
        <dbReference type="EMBL" id="GIJ84595.1"/>
    </source>
</evidence>
<feature type="compositionally biased region" description="Basic and acidic residues" evidence="1">
    <location>
        <begin position="118"/>
        <end position="128"/>
    </location>
</feature>
<evidence type="ECO:0000256" key="1">
    <source>
        <dbReference type="SAM" id="MobiDB-lite"/>
    </source>
</evidence>
<evidence type="ECO:0000313" key="3">
    <source>
        <dbReference type="Proteomes" id="UP001043456"/>
    </source>
</evidence>